<feature type="transmembrane region" description="Helical" evidence="2">
    <location>
        <begin position="196"/>
        <end position="217"/>
    </location>
</feature>
<dbReference type="AlphaFoldDB" id="A0AAN6XLD4"/>
<feature type="transmembrane region" description="Helical" evidence="2">
    <location>
        <begin position="324"/>
        <end position="343"/>
    </location>
</feature>
<evidence type="ECO:0000256" key="2">
    <source>
        <dbReference type="SAM" id="Phobius"/>
    </source>
</evidence>
<keyword evidence="4" id="KW-1185">Reference proteome</keyword>
<feature type="compositionally biased region" description="Low complexity" evidence="1">
    <location>
        <begin position="25"/>
        <end position="36"/>
    </location>
</feature>
<evidence type="ECO:0000256" key="1">
    <source>
        <dbReference type="SAM" id="MobiDB-lite"/>
    </source>
</evidence>
<name>A0AAN6XLD4_9PEZI</name>
<feature type="region of interest" description="Disordered" evidence="1">
    <location>
        <begin position="1"/>
        <end position="63"/>
    </location>
</feature>
<accession>A0AAN6XLD4</accession>
<reference evidence="3" key="2">
    <citation type="submission" date="2023-05" db="EMBL/GenBank/DDBJ databases">
        <authorList>
            <consortium name="Lawrence Berkeley National Laboratory"/>
            <person name="Steindorff A."/>
            <person name="Hensen N."/>
            <person name="Bonometti L."/>
            <person name="Westerberg I."/>
            <person name="Brannstrom I.O."/>
            <person name="Guillou S."/>
            <person name="Cros-Aarteil S."/>
            <person name="Calhoun S."/>
            <person name="Haridas S."/>
            <person name="Kuo A."/>
            <person name="Mondo S."/>
            <person name="Pangilinan J."/>
            <person name="Riley R."/>
            <person name="Labutti K."/>
            <person name="Andreopoulos B."/>
            <person name="Lipzen A."/>
            <person name="Chen C."/>
            <person name="Yanf M."/>
            <person name="Daum C."/>
            <person name="Ng V."/>
            <person name="Clum A."/>
            <person name="Ohm R."/>
            <person name="Martin F."/>
            <person name="Silar P."/>
            <person name="Natvig D."/>
            <person name="Lalanne C."/>
            <person name="Gautier V."/>
            <person name="Ament-Velasquez S.L."/>
            <person name="Kruys A."/>
            <person name="Hutchinson M.I."/>
            <person name="Powell A.J."/>
            <person name="Barry K."/>
            <person name="Miller A.N."/>
            <person name="Grigoriev I.V."/>
            <person name="Debuchy R."/>
            <person name="Gladieux P."/>
            <person name="Thoren M.H."/>
            <person name="Johannesson H."/>
        </authorList>
    </citation>
    <scope>NUCLEOTIDE SEQUENCE</scope>
    <source>
        <strain evidence="3">CBS 315.58</strain>
    </source>
</reference>
<keyword evidence="2" id="KW-0812">Transmembrane</keyword>
<feature type="transmembrane region" description="Helical" evidence="2">
    <location>
        <begin position="132"/>
        <end position="151"/>
    </location>
</feature>
<keyword evidence="2" id="KW-0472">Membrane</keyword>
<organism evidence="3 4">
    <name type="scientific">Triangularia verruculosa</name>
    <dbReference type="NCBI Taxonomy" id="2587418"/>
    <lineage>
        <taxon>Eukaryota</taxon>
        <taxon>Fungi</taxon>
        <taxon>Dikarya</taxon>
        <taxon>Ascomycota</taxon>
        <taxon>Pezizomycotina</taxon>
        <taxon>Sordariomycetes</taxon>
        <taxon>Sordariomycetidae</taxon>
        <taxon>Sordariales</taxon>
        <taxon>Podosporaceae</taxon>
        <taxon>Triangularia</taxon>
    </lineage>
</organism>
<dbReference type="Proteomes" id="UP001303160">
    <property type="component" value="Unassembled WGS sequence"/>
</dbReference>
<feature type="non-terminal residue" evidence="3">
    <location>
        <position position="1"/>
    </location>
</feature>
<evidence type="ECO:0008006" key="5">
    <source>
        <dbReference type="Google" id="ProtNLM"/>
    </source>
</evidence>
<feature type="non-terminal residue" evidence="3">
    <location>
        <position position="347"/>
    </location>
</feature>
<sequence length="347" mass="38186">MMGSDGGGGGGWLPPRRQTPFVYPSSTVGSAASSRSNYSRQGGGGVYTELNRSRSDPHLSSNYHLSTSDISTLVPTPELDETKGFLLPPSYDTSPTKLPPRKRIIMSGREKDQYDLPPVTGQPPSPGSWMKFIIPVTILLAIDGIISLAFVSSTVSFLHGYGEGPFEIGYPRGVSSFFLAGHPAGLVTNHGHTVNAAGGTAVVLVAGGGILGLWSLKRFHNRRRRDYANYVHFPLPKVFQLWAVIVVLSCLLTLGALIYTFVETRLTSGQTIDPNVAQEYEWPSLYPDDRWTPETWYEAVLGLPFEEEEDADPIRERLRVMRGWRWNTIPLFLLGLLLAGLVVREVV</sequence>
<reference evidence="3" key="1">
    <citation type="journal article" date="2023" name="Mol. Phylogenet. Evol.">
        <title>Genome-scale phylogeny and comparative genomics of the fungal order Sordariales.</title>
        <authorList>
            <person name="Hensen N."/>
            <person name="Bonometti L."/>
            <person name="Westerberg I."/>
            <person name="Brannstrom I.O."/>
            <person name="Guillou S."/>
            <person name="Cros-Aarteil S."/>
            <person name="Calhoun S."/>
            <person name="Haridas S."/>
            <person name="Kuo A."/>
            <person name="Mondo S."/>
            <person name="Pangilinan J."/>
            <person name="Riley R."/>
            <person name="LaButti K."/>
            <person name="Andreopoulos B."/>
            <person name="Lipzen A."/>
            <person name="Chen C."/>
            <person name="Yan M."/>
            <person name="Daum C."/>
            <person name="Ng V."/>
            <person name="Clum A."/>
            <person name="Steindorff A."/>
            <person name="Ohm R.A."/>
            <person name="Martin F."/>
            <person name="Silar P."/>
            <person name="Natvig D.O."/>
            <person name="Lalanne C."/>
            <person name="Gautier V."/>
            <person name="Ament-Velasquez S.L."/>
            <person name="Kruys A."/>
            <person name="Hutchinson M.I."/>
            <person name="Powell A.J."/>
            <person name="Barry K."/>
            <person name="Miller A.N."/>
            <person name="Grigoriev I.V."/>
            <person name="Debuchy R."/>
            <person name="Gladieux P."/>
            <person name="Hiltunen Thoren M."/>
            <person name="Johannesson H."/>
        </authorList>
    </citation>
    <scope>NUCLEOTIDE SEQUENCE</scope>
    <source>
        <strain evidence="3">CBS 315.58</strain>
    </source>
</reference>
<comment type="caution">
    <text evidence="3">The sequence shown here is derived from an EMBL/GenBank/DDBJ whole genome shotgun (WGS) entry which is preliminary data.</text>
</comment>
<evidence type="ECO:0000313" key="3">
    <source>
        <dbReference type="EMBL" id="KAK4202530.1"/>
    </source>
</evidence>
<gene>
    <name evidence="3" type="ORF">QBC40DRAFT_195801</name>
</gene>
<evidence type="ECO:0000313" key="4">
    <source>
        <dbReference type="Proteomes" id="UP001303160"/>
    </source>
</evidence>
<protein>
    <recommendedName>
        <fullName evidence="5">Transmembrane protein</fullName>
    </recommendedName>
</protein>
<keyword evidence="2" id="KW-1133">Transmembrane helix</keyword>
<dbReference type="EMBL" id="MU863896">
    <property type="protein sequence ID" value="KAK4202530.1"/>
    <property type="molecule type" value="Genomic_DNA"/>
</dbReference>
<feature type="transmembrane region" description="Helical" evidence="2">
    <location>
        <begin position="238"/>
        <end position="262"/>
    </location>
</feature>
<feature type="compositionally biased region" description="Gly residues" evidence="1">
    <location>
        <begin position="1"/>
        <end position="12"/>
    </location>
</feature>
<proteinExistence type="predicted"/>